<evidence type="ECO:0000259" key="7">
    <source>
        <dbReference type="PROSITE" id="PS50923"/>
    </source>
</evidence>
<comment type="caution">
    <text evidence="4">Lacks conserved residue(s) required for the propagation of feature annotation.</text>
</comment>
<organism evidence="8 9">
    <name type="scientific">Rhipicephalus sanguineus</name>
    <name type="common">Brown dog tick</name>
    <name type="synonym">Ixodes sanguineus</name>
    <dbReference type="NCBI Taxonomy" id="34632"/>
    <lineage>
        <taxon>Eukaryota</taxon>
        <taxon>Metazoa</taxon>
        <taxon>Ecdysozoa</taxon>
        <taxon>Arthropoda</taxon>
        <taxon>Chelicerata</taxon>
        <taxon>Arachnida</taxon>
        <taxon>Acari</taxon>
        <taxon>Parasitiformes</taxon>
        <taxon>Ixodida</taxon>
        <taxon>Ixodoidea</taxon>
        <taxon>Ixodidae</taxon>
        <taxon>Rhipicephalinae</taxon>
        <taxon>Rhipicephalus</taxon>
        <taxon>Rhipicephalus</taxon>
    </lineage>
</organism>
<dbReference type="InterPro" id="IPR035976">
    <property type="entry name" value="Sushi/SCR/CCP_sf"/>
</dbReference>
<feature type="transmembrane region" description="Helical" evidence="6">
    <location>
        <begin position="501"/>
        <end position="522"/>
    </location>
</feature>
<evidence type="ECO:0000313" key="8">
    <source>
        <dbReference type="EMBL" id="KAH7976039.1"/>
    </source>
</evidence>
<keyword evidence="1" id="KW-0732">Signal</keyword>
<dbReference type="PANTHER" id="PTHR45656">
    <property type="entry name" value="PROTEIN CBR-CLEC-78"/>
    <property type="match status" value="1"/>
</dbReference>
<dbReference type="CDD" id="cd00033">
    <property type="entry name" value="CCP"/>
    <property type="match status" value="7"/>
</dbReference>
<proteinExistence type="predicted"/>
<evidence type="ECO:0000256" key="3">
    <source>
        <dbReference type="ARBA" id="ARBA00023157"/>
    </source>
</evidence>
<keyword evidence="6" id="KW-0472">Membrane</keyword>
<dbReference type="SUPFAM" id="SSF57535">
    <property type="entry name" value="Complement control module/SCR domain"/>
    <property type="match status" value="7"/>
</dbReference>
<feature type="domain" description="Sushi" evidence="7">
    <location>
        <begin position="288"/>
        <end position="347"/>
    </location>
</feature>
<dbReference type="Pfam" id="PF00084">
    <property type="entry name" value="Sushi"/>
    <property type="match status" value="7"/>
</dbReference>
<evidence type="ECO:0000256" key="5">
    <source>
        <dbReference type="SAM" id="MobiDB-lite"/>
    </source>
</evidence>
<keyword evidence="6" id="KW-0812">Transmembrane</keyword>
<keyword evidence="9" id="KW-1185">Reference proteome</keyword>
<evidence type="ECO:0000256" key="4">
    <source>
        <dbReference type="PROSITE-ProRule" id="PRU00302"/>
    </source>
</evidence>
<dbReference type="EMBL" id="JABSTV010001246">
    <property type="protein sequence ID" value="KAH7976039.1"/>
    <property type="molecule type" value="Genomic_DNA"/>
</dbReference>
<feature type="region of interest" description="Disordered" evidence="5">
    <location>
        <begin position="471"/>
        <end position="492"/>
    </location>
</feature>
<evidence type="ECO:0000256" key="1">
    <source>
        <dbReference type="ARBA" id="ARBA00022729"/>
    </source>
</evidence>
<sequence>MGRGRARRPSAWVRVRSKIKGAILDKAVFTGGGGTAKTCSSPLPIPNGVVDVPPGSKLAVNTKAEYRCNTGYQLVGVAERFCQMDGTWSGQEPYCQAAFPTTTCPPLGPIVHGEVTVEAGPIHVNTRAEYRCDIDYTLIGDKERFCQLNGTWSGKEPICHDANADTCPAPPPIANGAFDIAPGPIVVRTRIEYRCNAGYALVGQKERVCQLDGSWTGTAPVCQVSCPRPSPIANGDISVPGGAILPNTPVQYSCNPGYTLIGMQVRLCKADGTWSGTEPFCQSGTGPRNCPAPTPIANGDVDVPPGPLVANTRVLYRCNAGYTLIGPSERLCKPDGTWTGAQPVCQSGSGPRICPAPGSIPNGAVDLPSGTLVVNTRVQYRCNAGYTLIGTMERVCQPDGSWSGTEPVCQAAAPSPTTCPAPGPIANGAVDVPPGKLVVNTKVQYRCNAGYTLVGMTERICQADGSWSNTEPMCQGSPPPAGEDKTTAQPDNSNEAQMTSWVLLALMAILVVAGAVVLYMAYQFYCKGRPDRASISSATRTQ</sequence>
<feature type="domain" description="Sushi" evidence="7">
    <location>
        <begin position="165"/>
        <end position="223"/>
    </location>
</feature>
<dbReference type="Gene3D" id="2.10.70.10">
    <property type="entry name" value="Complement Module, domain 1"/>
    <property type="match status" value="7"/>
</dbReference>
<feature type="disulfide bond" evidence="4">
    <location>
        <begin position="254"/>
        <end position="281"/>
    </location>
</feature>
<feature type="domain" description="Sushi" evidence="7">
    <location>
        <begin position="37"/>
        <end position="97"/>
    </location>
</feature>
<feature type="disulfide bond" evidence="4">
    <location>
        <begin position="68"/>
        <end position="95"/>
    </location>
</feature>
<feature type="disulfide bond" evidence="4">
    <location>
        <begin position="39"/>
        <end position="82"/>
    </location>
</feature>
<dbReference type="AlphaFoldDB" id="A0A9D4QF76"/>
<name>A0A9D4QF76_RHISA</name>
<comment type="caution">
    <text evidence="8">The sequence shown here is derived from an EMBL/GenBank/DDBJ whole genome shotgun (WGS) entry which is preliminary data.</text>
</comment>
<dbReference type="PANTHER" id="PTHR45656:SF4">
    <property type="entry name" value="PROTEIN CBR-CLEC-78"/>
    <property type="match status" value="1"/>
</dbReference>
<feature type="domain" description="Sushi" evidence="7">
    <location>
        <begin position="102"/>
        <end position="161"/>
    </location>
</feature>
<feature type="domain" description="Sushi" evidence="7">
    <location>
        <begin position="224"/>
        <end position="283"/>
    </location>
</feature>
<dbReference type="PROSITE" id="PS50923">
    <property type="entry name" value="SUSHI"/>
    <property type="match status" value="7"/>
</dbReference>
<feature type="domain" description="Sushi" evidence="7">
    <location>
        <begin position="352"/>
        <end position="411"/>
    </location>
</feature>
<evidence type="ECO:0000313" key="9">
    <source>
        <dbReference type="Proteomes" id="UP000821837"/>
    </source>
</evidence>
<dbReference type="SMART" id="SM00032">
    <property type="entry name" value="CCP"/>
    <property type="match status" value="7"/>
</dbReference>
<reference evidence="8" key="2">
    <citation type="submission" date="2021-09" db="EMBL/GenBank/DDBJ databases">
        <authorList>
            <person name="Jia N."/>
            <person name="Wang J."/>
            <person name="Shi W."/>
            <person name="Du L."/>
            <person name="Sun Y."/>
            <person name="Zhan W."/>
            <person name="Jiang J."/>
            <person name="Wang Q."/>
            <person name="Zhang B."/>
            <person name="Ji P."/>
            <person name="Sakyi L.B."/>
            <person name="Cui X."/>
            <person name="Yuan T."/>
            <person name="Jiang B."/>
            <person name="Yang W."/>
            <person name="Lam T.T.-Y."/>
            <person name="Chang Q."/>
            <person name="Ding S."/>
            <person name="Wang X."/>
            <person name="Zhu J."/>
            <person name="Ruan X."/>
            <person name="Zhao L."/>
            <person name="Wei J."/>
            <person name="Que T."/>
            <person name="Du C."/>
            <person name="Cheng J."/>
            <person name="Dai P."/>
            <person name="Han X."/>
            <person name="Huang E."/>
            <person name="Gao Y."/>
            <person name="Liu J."/>
            <person name="Shao H."/>
            <person name="Ye R."/>
            <person name="Li L."/>
            <person name="Wei W."/>
            <person name="Wang X."/>
            <person name="Wang C."/>
            <person name="Huo Q."/>
            <person name="Li W."/>
            <person name="Guo W."/>
            <person name="Chen H."/>
            <person name="Chen S."/>
            <person name="Zhou L."/>
            <person name="Zhou L."/>
            <person name="Ni X."/>
            <person name="Tian J."/>
            <person name="Zhou Y."/>
            <person name="Sheng Y."/>
            <person name="Liu T."/>
            <person name="Pan Y."/>
            <person name="Xia L."/>
            <person name="Li J."/>
            <person name="Zhao F."/>
            <person name="Cao W."/>
        </authorList>
    </citation>
    <scope>NUCLEOTIDE SEQUENCE</scope>
    <source>
        <strain evidence="8">Rsan-2018</strain>
        <tissue evidence="8">Larvae</tissue>
    </source>
</reference>
<keyword evidence="3 4" id="KW-1015">Disulfide bond</keyword>
<feature type="disulfide bond" evidence="4">
    <location>
        <begin position="318"/>
        <end position="345"/>
    </location>
</feature>
<feature type="disulfide bond" evidence="4">
    <location>
        <begin position="382"/>
        <end position="409"/>
    </location>
</feature>
<gene>
    <name evidence="8" type="ORF">HPB52_008462</name>
</gene>
<feature type="disulfide bond" evidence="4">
    <location>
        <begin position="132"/>
        <end position="159"/>
    </location>
</feature>
<dbReference type="InterPro" id="IPR000436">
    <property type="entry name" value="Sushi_SCR_CCP_dom"/>
</dbReference>
<evidence type="ECO:0000256" key="2">
    <source>
        <dbReference type="ARBA" id="ARBA00022737"/>
    </source>
</evidence>
<dbReference type="Proteomes" id="UP000821837">
    <property type="component" value="Chromosome 10"/>
</dbReference>
<keyword evidence="2" id="KW-0677">Repeat</keyword>
<dbReference type="VEuPathDB" id="VectorBase:RSAN_056660"/>
<feature type="disulfide bond" evidence="4">
    <location>
        <begin position="195"/>
        <end position="222"/>
    </location>
</feature>
<evidence type="ECO:0000256" key="6">
    <source>
        <dbReference type="SAM" id="Phobius"/>
    </source>
</evidence>
<reference evidence="8" key="1">
    <citation type="journal article" date="2020" name="Cell">
        <title>Large-Scale Comparative Analyses of Tick Genomes Elucidate Their Genetic Diversity and Vector Capacities.</title>
        <authorList>
            <consortium name="Tick Genome and Microbiome Consortium (TIGMIC)"/>
            <person name="Jia N."/>
            <person name="Wang J."/>
            <person name="Shi W."/>
            <person name="Du L."/>
            <person name="Sun Y."/>
            <person name="Zhan W."/>
            <person name="Jiang J.F."/>
            <person name="Wang Q."/>
            <person name="Zhang B."/>
            <person name="Ji P."/>
            <person name="Bell-Sakyi L."/>
            <person name="Cui X.M."/>
            <person name="Yuan T.T."/>
            <person name="Jiang B.G."/>
            <person name="Yang W.F."/>
            <person name="Lam T.T."/>
            <person name="Chang Q.C."/>
            <person name="Ding S.J."/>
            <person name="Wang X.J."/>
            <person name="Zhu J.G."/>
            <person name="Ruan X.D."/>
            <person name="Zhao L."/>
            <person name="Wei J.T."/>
            <person name="Ye R.Z."/>
            <person name="Que T.C."/>
            <person name="Du C.H."/>
            <person name="Zhou Y.H."/>
            <person name="Cheng J.X."/>
            <person name="Dai P.F."/>
            <person name="Guo W.B."/>
            <person name="Han X.H."/>
            <person name="Huang E.J."/>
            <person name="Li L.F."/>
            <person name="Wei W."/>
            <person name="Gao Y.C."/>
            <person name="Liu J.Z."/>
            <person name="Shao H.Z."/>
            <person name="Wang X."/>
            <person name="Wang C.C."/>
            <person name="Yang T.C."/>
            <person name="Huo Q.B."/>
            <person name="Li W."/>
            <person name="Chen H.Y."/>
            <person name="Chen S.E."/>
            <person name="Zhou L.G."/>
            <person name="Ni X.B."/>
            <person name="Tian J.H."/>
            <person name="Sheng Y."/>
            <person name="Liu T."/>
            <person name="Pan Y.S."/>
            <person name="Xia L.Y."/>
            <person name="Li J."/>
            <person name="Zhao F."/>
            <person name="Cao W.C."/>
        </authorList>
    </citation>
    <scope>NUCLEOTIDE SEQUENCE</scope>
    <source>
        <strain evidence="8">Rsan-2018</strain>
    </source>
</reference>
<keyword evidence="4" id="KW-0768">Sushi</keyword>
<feature type="disulfide bond" evidence="4">
    <location>
        <begin position="447"/>
        <end position="474"/>
    </location>
</feature>
<protein>
    <recommendedName>
        <fullName evidence="7">Sushi domain-containing protein</fullName>
    </recommendedName>
</protein>
<feature type="domain" description="Sushi" evidence="7">
    <location>
        <begin position="417"/>
        <end position="476"/>
    </location>
</feature>
<keyword evidence="6" id="KW-1133">Transmembrane helix</keyword>
<accession>A0A9D4QF76</accession>
<dbReference type="InterPro" id="IPR051277">
    <property type="entry name" value="SEZ6_CSMD_C4BPB_Regulators"/>
</dbReference>